<feature type="region of interest" description="Disordered" evidence="1">
    <location>
        <begin position="190"/>
        <end position="210"/>
    </location>
</feature>
<proteinExistence type="predicted"/>
<dbReference type="SMR" id="A0A498HSA3"/>
<evidence type="ECO:0000313" key="4">
    <source>
        <dbReference type="Proteomes" id="UP000290289"/>
    </source>
</evidence>
<sequence length="234" mass="25642">MASSNNGSGGEGGDPPLKQLAELGKTLKEGERLLAPTRRPDGTLRKPIRIRAGYVPQEEVAIYQSKGALWKKEMASAAGPPGYDDNSVDTTKPKTKSVKRNERKKEKRIQAALEKEKTSESGETKEEEVENLGHVSEAVESLASQMNELGVSSSPLVTPPSDSTENSCPAGPAQDIDKRIRALKKKIRLAEAQQQKTNQQDVKSEQLDKLTKLEGWRKELKLLEDKKKAESAAL</sequence>
<reference evidence="3 4" key="1">
    <citation type="submission" date="2018-10" db="EMBL/GenBank/DDBJ databases">
        <title>A high-quality apple genome assembly.</title>
        <authorList>
            <person name="Hu J."/>
        </authorList>
    </citation>
    <scope>NUCLEOTIDE SEQUENCE [LARGE SCALE GENOMIC DNA]</scope>
    <source>
        <strain evidence="4">cv. HFTH1</strain>
        <tissue evidence="3">Young leaf</tissue>
    </source>
</reference>
<protein>
    <recommendedName>
        <fullName evidence="2">WIBG Mago-binding domain-containing protein</fullName>
    </recommendedName>
</protein>
<feature type="compositionally biased region" description="Basic and acidic residues" evidence="1">
    <location>
        <begin position="113"/>
        <end position="124"/>
    </location>
</feature>
<dbReference type="InterPro" id="IPR036348">
    <property type="entry name" value="WIBG_N_sf"/>
</dbReference>
<dbReference type="SUPFAM" id="SSF101931">
    <property type="entry name" value="Pym (Within the bgcn gene intron protein, WIBG), N-terminal domain"/>
    <property type="match status" value="1"/>
</dbReference>
<dbReference type="KEGG" id="mdm:103402313"/>
<feature type="region of interest" description="Disordered" evidence="1">
    <location>
        <begin position="73"/>
        <end position="175"/>
    </location>
</feature>
<dbReference type="PANTHER" id="PTHR22959">
    <property type="entry name" value="PYM PROTEIN"/>
    <property type="match status" value="1"/>
</dbReference>
<keyword evidence="4" id="KW-1185">Reference proteome</keyword>
<feature type="domain" description="WIBG Mago-binding" evidence="2">
    <location>
        <begin position="30"/>
        <end position="56"/>
    </location>
</feature>
<evidence type="ECO:0000313" key="3">
    <source>
        <dbReference type="EMBL" id="RXH73620.1"/>
    </source>
</evidence>
<dbReference type="InterPro" id="IPR015362">
    <property type="entry name" value="WIBG_mago-bd"/>
</dbReference>
<accession>A0A498HSA3</accession>
<organism evidence="3 4">
    <name type="scientific">Malus domestica</name>
    <name type="common">Apple</name>
    <name type="synonym">Pyrus malus</name>
    <dbReference type="NCBI Taxonomy" id="3750"/>
    <lineage>
        <taxon>Eukaryota</taxon>
        <taxon>Viridiplantae</taxon>
        <taxon>Streptophyta</taxon>
        <taxon>Embryophyta</taxon>
        <taxon>Tracheophyta</taxon>
        <taxon>Spermatophyta</taxon>
        <taxon>Magnoliopsida</taxon>
        <taxon>eudicotyledons</taxon>
        <taxon>Gunneridae</taxon>
        <taxon>Pentapetalae</taxon>
        <taxon>rosids</taxon>
        <taxon>fabids</taxon>
        <taxon>Rosales</taxon>
        <taxon>Rosaceae</taxon>
        <taxon>Amygdaloideae</taxon>
        <taxon>Maleae</taxon>
        <taxon>Malus</taxon>
    </lineage>
</organism>
<dbReference type="PANTHER" id="PTHR22959:SF0">
    <property type="entry name" value="PARTNER OF Y14 AND MAGO"/>
    <property type="match status" value="1"/>
</dbReference>
<dbReference type="InterPro" id="IPR039333">
    <property type="entry name" value="PYM1"/>
</dbReference>
<dbReference type="SMART" id="SM01273">
    <property type="entry name" value="Mago-bind"/>
    <property type="match status" value="1"/>
</dbReference>
<dbReference type="OrthoDB" id="21625at2759"/>
<evidence type="ECO:0000259" key="2">
    <source>
        <dbReference type="SMART" id="SM01273"/>
    </source>
</evidence>
<dbReference type="Proteomes" id="UP000290289">
    <property type="component" value="Chromosome 15"/>
</dbReference>
<dbReference type="Gramene" id="mRNA:MD15G0354400">
    <property type="protein sequence ID" value="mRNA:MD15G0354400"/>
    <property type="gene ID" value="MD15G0354400"/>
</dbReference>
<dbReference type="GO" id="GO:0005737">
    <property type="term" value="C:cytoplasm"/>
    <property type="evidence" value="ECO:0007669"/>
    <property type="project" value="TreeGrafter"/>
</dbReference>
<dbReference type="STRING" id="3750.A0A498HSA3"/>
<feature type="compositionally biased region" description="Polar residues" evidence="1">
    <location>
        <begin position="192"/>
        <end position="201"/>
    </location>
</feature>
<name>A0A498HSA3_MALDO</name>
<evidence type="ECO:0000256" key="1">
    <source>
        <dbReference type="SAM" id="MobiDB-lite"/>
    </source>
</evidence>
<dbReference type="EMBL" id="RDQH01000341">
    <property type="protein sequence ID" value="RXH73620.1"/>
    <property type="molecule type" value="Genomic_DNA"/>
</dbReference>
<dbReference type="AlphaFoldDB" id="A0A498HSA3"/>
<dbReference type="GO" id="GO:1903259">
    <property type="term" value="P:exon-exon junction complex disassembly"/>
    <property type="evidence" value="ECO:0007669"/>
    <property type="project" value="InterPro"/>
</dbReference>
<dbReference type="Pfam" id="PF09282">
    <property type="entry name" value="Mago-bind"/>
    <property type="match status" value="1"/>
</dbReference>
<comment type="caution">
    <text evidence="3">The sequence shown here is derived from an EMBL/GenBank/DDBJ whole genome shotgun (WGS) entry which is preliminary data.</text>
</comment>
<dbReference type="GO" id="GO:0003723">
    <property type="term" value="F:RNA binding"/>
    <property type="evidence" value="ECO:0007669"/>
    <property type="project" value="TreeGrafter"/>
</dbReference>
<gene>
    <name evidence="3" type="ORF">DVH24_016442</name>
</gene>
<feature type="compositionally biased region" description="Polar residues" evidence="1">
    <location>
        <begin position="142"/>
        <end position="167"/>
    </location>
</feature>
<feature type="region of interest" description="Disordered" evidence="1">
    <location>
        <begin position="1"/>
        <end position="20"/>
    </location>
</feature>
<dbReference type="GO" id="GO:0035145">
    <property type="term" value="C:exon-exon junction complex"/>
    <property type="evidence" value="ECO:0007669"/>
    <property type="project" value="TreeGrafter"/>
</dbReference>